<keyword evidence="11" id="KW-0560">Oxidoreductase</keyword>
<accession>A0ABV1RGJ5</accession>
<dbReference type="Gene3D" id="2.60.120.330">
    <property type="entry name" value="B-lactam Antibiotic, Isopenicillin N Synthase, Chain"/>
    <property type="match status" value="1"/>
</dbReference>
<keyword evidence="11" id="KW-0408">Iron</keyword>
<keyword evidence="14" id="KW-1185">Reference proteome</keyword>
<dbReference type="EC" id="1.14.20.7" evidence="3"/>
<evidence type="ECO:0000259" key="12">
    <source>
        <dbReference type="PROSITE" id="PS51471"/>
    </source>
</evidence>
<evidence type="ECO:0000256" key="1">
    <source>
        <dbReference type="ARBA" id="ARBA00001954"/>
    </source>
</evidence>
<organism evidence="13 14">
    <name type="scientific">Catenovulum sediminis</name>
    <dbReference type="NCBI Taxonomy" id="1740262"/>
    <lineage>
        <taxon>Bacteria</taxon>
        <taxon>Pseudomonadati</taxon>
        <taxon>Pseudomonadota</taxon>
        <taxon>Gammaproteobacteria</taxon>
        <taxon>Alteromonadales</taxon>
        <taxon>Alteromonadaceae</taxon>
        <taxon>Catenovulum</taxon>
    </lineage>
</organism>
<protein>
    <recommendedName>
        <fullName evidence="5">2-oxoglutarate-dependent ethylene/succinate-forming enzyme</fullName>
        <ecNumber evidence="4">1.13.12.19</ecNumber>
        <ecNumber evidence="3">1.14.20.7</ecNumber>
    </recommendedName>
    <alternativeName>
        <fullName evidence="7">2-oxoglutarate dioxygenase (ethylene-forming)</fullName>
    </alternativeName>
    <alternativeName>
        <fullName evidence="8">2-oxoglutarate/L-arginine monooxygenase/decarboxylase (succinate-forming)</fullName>
    </alternativeName>
</protein>
<dbReference type="SUPFAM" id="SSF51197">
    <property type="entry name" value="Clavaminate synthase-like"/>
    <property type="match status" value="1"/>
</dbReference>
<evidence type="ECO:0000256" key="4">
    <source>
        <dbReference type="ARBA" id="ARBA00012531"/>
    </source>
</evidence>
<dbReference type="EC" id="1.13.12.19" evidence="4"/>
<feature type="domain" description="Fe2OG dioxygenase" evidence="12">
    <location>
        <begin position="146"/>
        <end position="252"/>
    </location>
</feature>
<evidence type="ECO:0000256" key="2">
    <source>
        <dbReference type="ARBA" id="ARBA00004767"/>
    </source>
</evidence>
<dbReference type="InterPro" id="IPR050231">
    <property type="entry name" value="Iron_ascorbate_oxido_reductase"/>
</dbReference>
<evidence type="ECO:0000313" key="14">
    <source>
        <dbReference type="Proteomes" id="UP001467690"/>
    </source>
</evidence>
<evidence type="ECO:0000256" key="5">
    <source>
        <dbReference type="ARBA" id="ARBA00019045"/>
    </source>
</evidence>
<evidence type="ECO:0000256" key="6">
    <source>
        <dbReference type="ARBA" id="ARBA00022666"/>
    </source>
</evidence>
<dbReference type="PANTHER" id="PTHR47990">
    <property type="entry name" value="2-OXOGLUTARATE (2OG) AND FE(II)-DEPENDENT OXYGENASE SUPERFAMILY PROTEIN-RELATED"/>
    <property type="match status" value="1"/>
</dbReference>
<evidence type="ECO:0000256" key="3">
    <source>
        <dbReference type="ARBA" id="ARBA00012293"/>
    </source>
</evidence>
<evidence type="ECO:0000256" key="9">
    <source>
        <dbReference type="ARBA" id="ARBA00047725"/>
    </source>
</evidence>
<comment type="catalytic activity">
    <reaction evidence="9">
        <text>2-oxoglutarate + O2 + 2 H(+) = ethene + 3 CO2 + H2O</text>
        <dbReference type="Rhea" id="RHEA:31523"/>
        <dbReference type="ChEBI" id="CHEBI:15377"/>
        <dbReference type="ChEBI" id="CHEBI:15378"/>
        <dbReference type="ChEBI" id="CHEBI:15379"/>
        <dbReference type="ChEBI" id="CHEBI:16526"/>
        <dbReference type="ChEBI" id="CHEBI:16810"/>
        <dbReference type="ChEBI" id="CHEBI:18153"/>
        <dbReference type="EC" id="1.13.12.19"/>
    </reaction>
</comment>
<name>A0ABV1RGJ5_9ALTE</name>
<comment type="cofactor">
    <cofactor evidence="1">
        <name>Fe(2+)</name>
        <dbReference type="ChEBI" id="CHEBI:29033"/>
    </cofactor>
</comment>
<keyword evidence="11" id="KW-0479">Metal-binding</keyword>
<dbReference type="InterPro" id="IPR026992">
    <property type="entry name" value="DIOX_N"/>
</dbReference>
<evidence type="ECO:0000256" key="7">
    <source>
        <dbReference type="ARBA" id="ARBA00031011"/>
    </source>
</evidence>
<comment type="caution">
    <text evidence="13">The sequence shown here is derived from an EMBL/GenBank/DDBJ whole genome shotgun (WGS) entry which is preliminary data.</text>
</comment>
<keyword evidence="6" id="KW-0266">Ethylene biosynthesis</keyword>
<evidence type="ECO:0000256" key="10">
    <source>
        <dbReference type="ARBA" id="ARBA00049359"/>
    </source>
</evidence>
<comment type="similarity">
    <text evidence="11">Belongs to the iron/ascorbate-dependent oxidoreductase family.</text>
</comment>
<dbReference type="InterPro" id="IPR044861">
    <property type="entry name" value="IPNS-like_FE2OG_OXY"/>
</dbReference>
<comment type="catalytic activity">
    <reaction evidence="10">
        <text>L-arginine + 2-oxoglutarate + O2 = guanidine + L-glutamate 5-semialdehyde + succinate + CO2</text>
        <dbReference type="Rhea" id="RHEA:31535"/>
        <dbReference type="ChEBI" id="CHEBI:15379"/>
        <dbReference type="ChEBI" id="CHEBI:16526"/>
        <dbReference type="ChEBI" id="CHEBI:16810"/>
        <dbReference type="ChEBI" id="CHEBI:30031"/>
        <dbReference type="ChEBI" id="CHEBI:30087"/>
        <dbReference type="ChEBI" id="CHEBI:32682"/>
        <dbReference type="ChEBI" id="CHEBI:58066"/>
        <dbReference type="EC" id="1.14.20.7"/>
    </reaction>
</comment>
<dbReference type="InterPro" id="IPR027443">
    <property type="entry name" value="IPNS-like_sf"/>
</dbReference>
<sequence length="278" mass="31657">MFEAIDFKAKDAAQAFVSSLKETGFAVLKNHPLNKTLVDNLYQAWLDFYRSAEKYQFAYTQDKQDGYFAKNKAEKAKNATQQDIKEYFHYYPWGQCPDVLKVQTQAYFEQASQLAQTLLNWVENQSPPEVAQAYSQKLSDMIKNSDMTMLRILHYPPMTGDEAPGSIRAAAHEDINLLTILPAASEGGLQVKTLNGEWLDVPAEFGYLIVNTGDMLQEASAHYFPSTTHRVINPSDRIQNTSRISMPLFLHARPDVVLSEQYTAHKYLIERLKELGVY</sequence>
<proteinExistence type="inferred from homology"/>
<dbReference type="Proteomes" id="UP001467690">
    <property type="component" value="Unassembled WGS sequence"/>
</dbReference>
<dbReference type="Pfam" id="PF14226">
    <property type="entry name" value="DIOX_N"/>
    <property type="match status" value="1"/>
</dbReference>
<reference evidence="13 14" key="1">
    <citation type="submission" date="2024-06" db="EMBL/GenBank/DDBJ databases">
        <authorList>
            <person name="Chen R.Y."/>
        </authorList>
    </citation>
    <scope>NUCLEOTIDE SEQUENCE [LARGE SCALE GENOMIC DNA]</scope>
    <source>
        <strain evidence="13 14">D2</strain>
    </source>
</reference>
<dbReference type="PROSITE" id="PS51471">
    <property type="entry name" value="FE2OG_OXY"/>
    <property type="match status" value="1"/>
</dbReference>
<evidence type="ECO:0000313" key="13">
    <source>
        <dbReference type="EMBL" id="MER2492064.1"/>
    </source>
</evidence>
<dbReference type="RefSeq" id="WP_143871854.1">
    <property type="nucleotide sequence ID" value="NZ_CP041660.1"/>
</dbReference>
<evidence type="ECO:0000256" key="11">
    <source>
        <dbReference type="RuleBase" id="RU003682"/>
    </source>
</evidence>
<gene>
    <name evidence="13" type="ORF">ABS311_09235</name>
</gene>
<comment type="pathway">
    <text evidence="2">Alkene biosynthesis; ethylene biosynthesis via 2-oxoglutarate.</text>
</comment>
<dbReference type="InterPro" id="IPR005123">
    <property type="entry name" value="Oxoglu/Fe-dep_dioxygenase_dom"/>
</dbReference>
<evidence type="ECO:0000256" key="8">
    <source>
        <dbReference type="ARBA" id="ARBA00031282"/>
    </source>
</evidence>
<dbReference type="Pfam" id="PF03171">
    <property type="entry name" value="2OG-FeII_Oxy"/>
    <property type="match status" value="1"/>
</dbReference>
<dbReference type="EMBL" id="JBELOE010000196">
    <property type="protein sequence ID" value="MER2492064.1"/>
    <property type="molecule type" value="Genomic_DNA"/>
</dbReference>